<dbReference type="EMBL" id="JAPWDS010000001">
    <property type="protein sequence ID" value="KAJ5519847.1"/>
    <property type="molecule type" value="Genomic_DNA"/>
</dbReference>
<evidence type="ECO:0000313" key="4">
    <source>
        <dbReference type="Proteomes" id="UP001149954"/>
    </source>
</evidence>
<dbReference type="InterPro" id="IPR011008">
    <property type="entry name" value="Dimeric_a/b-barrel"/>
</dbReference>
<dbReference type="InterPro" id="IPR044662">
    <property type="entry name" value="HS1/DABB1-like"/>
</dbReference>
<dbReference type="AlphaFoldDB" id="A0A9W9Y5P5"/>
<accession>A0A9W9Y5P5</accession>
<dbReference type="InterPro" id="IPR013097">
    <property type="entry name" value="Dabb"/>
</dbReference>
<organism evidence="3 4">
    <name type="scientific">Penicillium fimorum</name>
    <dbReference type="NCBI Taxonomy" id="1882269"/>
    <lineage>
        <taxon>Eukaryota</taxon>
        <taxon>Fungi</taxon>
        <taxon>Dikarya</taxon>
        <taxon>Ascomycota</taxon>
        <taxon>Pezizomycotina</taxon>
        <taxon>Eurotiomycetes</taxon>
        <taxon>Eurotiomycetidae</taxon>
        <taxon>Eurotiales</taxon>
        <taxon>Aspergillaceae</taxon>
        <taxon>Penicillium</taxon>
    </lineage>
</organism>
<protein>
    <recommendedName>
        <fullName evidence="2">Stress-response A/B barrel domain-containing protein</fullName>
    </recommendedName>
</protein>
<feature type="domain" description="Stress-response A/B barrel" evidence="2">
    <location>
        <begin position="3"/>
        <end position="105"/>
    </location>
</feature>
<comment type="subunit">
    <text evidence="1">Homodimer.</text>
</comment>
<comment type="caution">
    <text evidence="3">The sequence shown here is derived from an EMBL/GenBank/DDBJ whole genome shotgun (WGS) entry which is preliminary data.</text>
</comment>
<sequence>MAVTHIVLFQFKSGVPSEVISDMCAEVIALKDNCINPSTQKPYIKSFRGGQDHSPEGFQNGMTHAFVAVFETLQDRDYYVSKDPVHLALGKKLGEVVEKVQVIDFTSDQE</sequence>
<dbReference type="Proteomes" id="UP001149954">
    <property type="component" value="Unassembled WGS sequence"/>
</dbReference>
<dbReference type="PANTHER" id="PTHR33178">
    <property type="match status" value="1"/>
</dbReference>
<dbReference type="SMART" id="SM00886">
    <property type="entry name" value="Dabb"/>
    <property type="match status" value="1"/>
</dbReference>
<dbReference type="OrthoDB" id="1601230at2759"/>
<dbReference type="SUPFAM" id="SSF54909">
    <property type="entry name" value="Dimeric alpha+beta barrel"/>
    <property type="match status" value="1"/>
</dbReference>
<evidence type="ECO:0000313" key="3">
    <source>
        <dbReference type="EMBL" id="KAJ5519847.1"/>
    </source>
</evidence>
<reference evidence="3" key="1">
    <citation type="submission" date="2022-12" db="EMBL/GenBank/DDBJ databases">
        <authorList>
            <person name="Petersen C."/>
        </authorList>
    </citation>
    <scope>NUCLEOTIDE SEQUENCE</scope>
    <source>
        <strain evidence="3">IBT 29495</strain>
    </source>
</reference>
<name>A0A9W9Y5P5_9EURO</name>
<dbReference type="Pfam" id="PF07876">
    <property type="entry name" value="Dabb"/>
    <property type="match status" value="1"/>
</dbReference>
<evidence type="ECO:0000259" key="2">
    <source>
        <dbReference type="PROSITE" id="PS51502"/>
    </source>
</evidence>
<proteinExistence type="predicted"/>
<reference evidence="3" key="2">
    <citation type="journal article" date="2023" name="IMA Fungus">
        <title>Comparative genomic study of the Penicillium genus elucidates a diverse pangenome and 15 lateral gene transfer events.</title>
        <authorList>
            <person name="Petersen C."/>
            <person name="Sorensen T."/>
            <person name="Nielsen M.R."/>
            <person name="Sondergaard T.E."/>
            <person name="Sorensen J.L."/>
            <person name="Fitzpatrick D.A."/>
            <person name="Frisvad J.C."/>
            <person name="Nielsen K.L."/>
        </authorList>
    </citation>
    <scope>NUCLEOTIDE SEQUENCE</scope>
    <source>
        <strain evidence="3">IBT 29495</strain>
    </source>
</reference>
<dbReference type="PROSITE" id="PS51502">
    <property type="entry name" value="S_R_A_B_BARREL"/>
    <property type="match status" value="1"/>
</dbReference>
<dbReference type="Gene3D" id="3.30.70.100">
    <property type="match status" value="1"/>
</dbReference>
<keyword evidence="4" id="KW-1185">Reference proteome</keyword>
<evidence type="ECO:0000256" key="1">
    <source>
        <dbReference type="ARBA" id="ARBA00011738"/>
    </source>
</evidence>
<gene>
    <name evidence="3" type="ORF">N7463_000300</name>
</gene>
<dbReference type="PANTHER" id="PTHR33178:SF10">
    <property type="entry name" value="STRESS-RESPONSE A_B BARREL DOMAIN-CONTAINING PROTEIN"/>
    <property type="match status" value="1"/>
</dbReference>